<sequence length="583" mass="65446">MNQHLSVTWLKVVHHRWLLVASSDNKESRIALYTLDPETDAPVASALASALLEAPVSRGELQVREHEIVIAVELCPQSSPSVQILSLRTDVNSEKIVFVRLHSDIPVSHLRAFHNGWLGVSVLRDVNTPSLWNYETKHEIQFHEKPSTQLLISFKGGCMAMALTDELAAVVYRRKTVIFRLDLQSNTATPLQEYRYRLTADCASIAARPALPESTCKFVLAILVYEAIHVYAIHTAEPAGFTFNQSGSVITWVSVPANGESSEDVSFCLASLQFSSDGSVQQAWASDGTQNYLELKRGGQRDFPALYWEAVTDYDEVSGLAAFGNAFGELASVNFSGSNTYNNTLNTRILPLPHVKALEYEYRSLDRVGIDVGPPFPIMASSWIGDDKKNIWDSRVLEARRRFPKFNRIYDWDATDYDLKSFTRLFHSFALYGEVFPVALLEGRTSFFSVGGLFVRFDPESASTLLVLRRSDDPSVVGDAPFPPPRKHFRVCSGTACLESHFDNLNFLRAEIRDFDLNRAVEMHNRGGTVHDDWLQMDGLEKREEEAGDDEKVGIQYSDDPTVERVKLVIPMYSSNEDTSDEE</sequence>
<comment type="caution">
    <text evidence="1">The sequence shown here is derived from an EMBL/GenBank/DDBJ whole genome shotgun (WGS) entry which is preliminary data.</text>
</comment>
<protein>
    <submittedName>
        <fullName evidence="1">Uncharacterized protein</fullName>
    </submittedName>
</protein>
<reference evidence="1 2" key="1">
    <citation type="submission" date="2018-11" db="EMBL/GenBank/DDBJ databases">
        <title>Genome assembly of Steccherinum ochraceum LE-BIN_3174, the white-rot fungus of the Steccherinaceae family (The Residual Polyporoid clade, Polyporales, Basidiomycota).</title>
        <authorList>
            <person name="Fedorova T.V."/>
            <person name="Glazunova O.A."/>
            <person name="Landesman E.O."/>
            <person name="Moiseenko K.V."/>
            <person name="Psurtseva N.V."/>
            <person name="Savinova O.S."/>
            <person name="Shakhova N.V."/>
            <person name="Tyazhelova T.V."/>
            <person name="Vasina D.V."/>
        </authorList>
    </citation>
    <scope>NUCLEOTIDE SEQUENCE [LARGE SCALE GENOMIC DNA]</scope>
    <source>
        <strain evidence="1 2">LE-BIN_3174</strain>
    </source>
</reference>
<accession>A0A4R0RSR0</accession>
<dbReference type="OrthoDB" id="2786194at2759"/>
<organism evidence="1 2">
    <name type="scientific">Steccherinum ochraceum</name>
    <dbReference type="NCBI Taxonomy" id="92696"/>
    <lineage>
        <taxon>Eukaryota</taxon>
        <taxon>Fungi</taxon>
        <taxon>Dikarya</taxon>
        <taxon>Basidiomycota</taxon>
        <taxon>Agaricomycotina</taxon>
        <taxon>Agaricomycetes</taxon>
        <taxon>Polyporales</taxon>
        <taxon>Steccherinaceae</taxon>
        <taxon>Steccherinum</taxon>
    </lineage>
</organism>
<dbReference type="Proteomes" id="UP000292702">
    <property type="component" value="Unassembled WGS sequence"/>
</dbReference>
<gene>
    <name evidence="1" type="ORF">EIP91_000132</name>
</gene>
<dbReference type="EMBL" id="RWJN01000001">
    <property type="protein sequence ID" value="TCD72000.1"/>
    <property type="molecule type" value="Genomic_DNA"/>
</dbReference>
<dbReference type="AlphaFoldDB" id="A0A4R0RSR0"/>
<keyword evidence="2" id="KW-1185">Reference proteome</keyword>
<evidence type="ECO:0000313" key="1">
    <source>
        <dbReference type="EMBL" id="TCD72000.1"/>
    </source>
</evidence>
<evidence type="ECO:0000313" key="2">
    <source>
        <dbReference type="Proteomes" id="UP000292702"/>
    </source>
</evidence>
<proteinExistence type="predicted"/>
<name>A0A4R0RSR0_9APHY</name>